<dbReference type="EMBL" id="JBDJPC010000007">
    <property type="protein sequence ID" value="KAL1494013.1"/>
    <property type="molecule type" value="Genomic_DNA"/>
</dbReference>
<dbReference type="InterPro" id="IPR012677">
    <property type="entry name" value="Nucleotide-bd_a/b_plait_sf"/>
</dbReference>
<evidence type="ECO:0000256" key="1">
    <source>
        <dbReference type="ARBA" id="ARBA00022884"/>
    </source>
</evidence>
<evidence type="ECO:0000259" key="4">
    <source>
        <dbReference type="PROSITE" id="PS50102"/>
    </source>
</evidence>
<dbReference type="PANTHER" id="PTHR19965:SF94">
    <property type="entry name" value="FI13061P-RELATED"/>
    <property type="match status" value="1"/>
</dbReference>
<dbReference type="AlphaFoldDB" id="A0ABD1EH33"/>
<evidence type="ECO:0000256" key="2">
    <source>
        <dbReference type="PROSITE-ProRule" id="PRU00176"/>
    </source>
</evidence>
<proteinExistence type="predicted"/>
<dbReference type="Proteomes" id="UP001566132">
    <property type="component" value="Unassembled WGS sequence"/>
</dbReference>
<feature type="region of interest" description="Disordered" evidence="3">
    <location>
        <begin position="1"/>
        <end position="20"/>
    </location>
</feature>
<dbReference type="Pfam" id="PF00076">
    <property type="entry name" value="RRM_1"/>
    <property type="match status" value="1"/>
</dbReference>
<dbReference type="InterPro" id="IPR051229">
    <property type="entry name" value="ALYREF_mRNA_export"/>
</dbReference>
<gene>
    <name evidence="5" type="ORF">ABEB36_009686</name>
</gene>
<keyword evidence="6" id="KW-1185">Reference proteome</keyword>
<dbReference type="SUPFAM" id="SSF54928">
    <property type="entry name" value="RNA-binding domain, RBD"/>
    <property type="match status" value="1"/>
</dbReference>
<feature type="domain" description="RRM" evidence="4">
    <location>
        <begin position="308"/>
        <end position="379"/>
    </location>
</feature>
<dbReference type="InterPro" id="IPR034784">
    <property type="entry name" value="PDIP3_RRM"/>
</dbReference>
<sequence length="426" mass="47972">MAKQSKSNRTTNFRNKNNRVMKNKGNKGVIQKSAPKFKKGPIKNKGKKTIQIRDARQKLIQKKRNVSDAREVLTKMAKTQDARNKLDKIRGVRQPVNTPKIKVKAIGSNIVQKVDRNGKISLETNKSRDSSEMNMVIQKQLGLLSPTRRPLKASQLRKPQFTKNVSPMRKTIINEMTRAMPTPRRFDSELYKWANPDLRPAASHLIGSLEPTRQAMRDVMREELLLANRWSDLITPKPLRLQPSGYVDLDAVNDDEEMVMAPPVRRIHLQGSTRVSNIHSRLDSAPIQAVSHGILGQPKTKVVIPAGHRIVVSNLQPSVTEDDIKELFEDIGQLLLAKLVRPGMAEVIYKNLKDAQKAVDTYHNRQLDGQPMKCLLVNKMQMAGSNQPTSTHSDGFSGIGLSSLASNRNKLIPDINTIHKVLFKKK</sequence>
<organism evidence="5 6">
    <name type="scientific">Hypothenemus hampei</name>
    <name type="common">Coffee berry borer</name>
    <dbReference type="NCBI Taxonomy" id="57062"/>
    <lineage>
        <taxon>Eukaryota</taxon>
        <taxon>Metazoa</taxon>
        <taxon>Ecdysozoa</taxon>
        <taxon>Arthropoda</taxon>
        <taxon>Hexapoda</taxon>
        <taxon>Insecta</taxon>
        <taxon>Pterygota</taxon>
        <taxon>Neoptera</taxon>
        <taxon>Endopterygota</taxon>
        <taxon>Coleoptera</taxon>
        <taxon>Polyphaga</taxon>
        <taxon>Cucujiformia</taxon>
        <taxon>Curculionidae</taxon>
        <taxon>Scolytinae</taxon>
        <taxon>Hypothenemus</taxon>
    </lineage>
</organism>
<accession>A0ABD1EH33</accession>
<evidence type="ECO:0000313" key="5">
    <source>
        <dbReference type="EMBL" id="KAL1494013.1"/>
    </source>
</evidence>
<dbReference type="CDD" id="cd12681">
    <property type="entry name" value="RRM_SKAR"/>
    <property type="match status" value="1"/>
</dbReference>
<dbReference type="PANTHER" id="PTHR19965">
    <property type="entry name" value="RNA AND EXPORT FACTOR BINDING PROTEIN"/>
    <property type="match status" value="1"/>
</dbReference>
<evidence type="ECO:0000313" key="6">
    <source>
        <dbReference type="Proteomes" id="UP001566132"/>
    </source>
</evidence>
<reference evidence="5 6" key="1">
    <citation type="submission" date="2024-05" db="EMBL/GenBank/DDBJ databases">
        <title>Genetic variation in Jamaican populations of the coffee berry borer (Hypothenemus hampei).</title>
        <authorList>
            <person name="Errbii M."/>
            <person name="Myrie A."/>
        </authorList>
    </citation>
    <scope>NUCLEOTIDE SEQUENCE [LARGE SCALE GENOMIC DNA]</scope>
    <source>
        <strain evidence="5">JA-Hopewell-2020-01-JO</strain>
        <tissue evidence="5">Whole body</tissue>
    </source>
</reference>
<name>A0ABD1EH33_HYPHA</name>
<comment type="caution">
    <text evidence="5">The sequence shown here is derived from an EMBL/GenBank/DDBJ whole genome shotgun (WGS) entry which is preliminary data.</text>
</comment>
<evidence type="ECO:0000256" key="3">
    <source>
        <dbReference type="SAM" id="MobiDB-lite"/>
    </source>
</evidence>
<protein>
    <recommendedName>
        <fullName evidence="4">RRM domain-containing protein</fullName>
    </recommendedName>
</protein>
<dbReference type="PROSITE" id="PS50102">
    <property type="entry name" value="RRM"/>
    <property type="match status" value="1"/>
</dbReference>
<dbReference type="SMART" id="SM00360">
    <property type="entry name" value="RRM"/>
    <property type="match status" value="1"/>
</dbReference>
<dbReference type="InterPro" id="IPR035979">
    <property type="entry name" value="RBD_domain_sf"/>
</dbReference>
<dbReference type="Gene3D" id="3.30.70.330">
    <property type="match status" value="1"/>
</dbReference>
<keyword evidence="1 2" id="KW-0694">RNA-binding</keyword>
<dbReference type="GO" id="GO:0003723">
    <property type="term" value="F:RNA binding"/>
    <property type="evidence" value="ECO:0007669"/>
    <property type="project" value="UniProtKB-UniRule"/>
</dbReference>
<dbReference type="InterPro" id="IPR000504">
    <property type="entry name" value="RRM_dom"/>
</dbReference>